<evidence type="ECO:0000313" key="2">
    <source>
        <dbReference type="Ensembl" id="ENSLLTP00000012608.1"/>
    </source>
</evidence>
<protein>
    <submittedName>
        <fullName evidence="2">Uncharacterized protein</fullName>
    </submittedName>
</protein>
<reference evidence="2" key="2">
    <citation type="submission" date="2025-09" db="UniProtKB">
        <authorList>
            <consortium name="Ensembl"/>
        </authorList>
    </citation>
    <scope>IDENTIFICATION</scope>
</reference>
<name>A0A8C5S3B7_LATLA</name>
<dbReference type="GeneTree" id="ENSGT01040000240833"/>
<sequence>MHGRYLKISWREVHAQAQNVTNSMSFSTKANQLIIYLNEVQTTIIGNKSCYFLPILDELDSDTFSNSRIWLLSLYTTKMKITNNNSLGMRSSPKRIGFQSSTQMGLLILLVMPLLFTTVTA</sequence>
<keyword evidence="3" id="KW-1185">Reference proteome</keyword>
<dbReference type="AlphaFoldDB" id="A0A8C5S3B7"/>
<keyword evidence="1" id="KW-0812">Transmembrane</keyword>
<keyword evidence="1" id="KW-0472">Membrane</keyword>
<evidence type="ECO:0000256" key="1">
    <source>
        <dbReference type="SAM" id="Phobius"/>
    </source>
</evidence>
<dbReference type="Proteomes" id="UP000694406">
    <property type="component" value="Unplaced"/>
</dbReference>
<accession>A0A8C5S3B7</accession>
<keyword evidence="1" id="KW-1133">Transmembrane helix</keyword>
<reference evidence="2" key="1">
    <citation type="submission" date="2025-08" db="UniProtKB">
        <authorList>
            <consortium name="Ensembl"/>
        </authorList>
    </citation>
    <scope>IDENTIFICATION</scope>
</reference>
<evidence type="ECO:0000313" key="3">
    <source>
        <dbReference type="Proteomes" id="UP000694406"/>
    </source>
</evidence>
<dbReference type="Ensembl" id="ENSLLTT00000013097.1">
    <property type="protein sequence ID" value="ENSLLTP00000012608.1"/>
    <property type="gene ID" value="ENSLLTG00000009641.1"/>
</dbReference>
<feature type="transmembrane region" description="Helical" evidence="1">
    <location>
        <begin position="96"/>
        <end position="116"/>
    </location>
</feature>
<organism evidence="2 3">
    <name type="scientific">Laticauda laticaudata</name>
    <name type="common">Blue-ringed sea krait</name>
    <name type="synonym">Blue-lipped sea krait</name>
    <dbReference type="NCBI Taxonomy" id="8630"/>
    <lineage>
        <taxon>Eukaryota</taxon>
        <taxon>Metazoa</taxon>
        <taxon>Chordata</taxon>
        <taxon>Craniata</taxon>
        <taxon>Vertebrata</taxon>
        <taxon>Euteleostomi</taxon>
        <taxon>Lepidosauria</taxon>
        <taxon>Squamata</taxon>
        <taxon>Bifurcata</taxon>
        <taxon>Unidentata</taxon>
        <taxon>Episquamata</taxon>
        <taxon>Toxicofera</taxon>
        <taxon>Serpentes</taxon>
        <taxon>Colubroidea</taxon>
        <taxon>Elapidae</taxon>
        <taxon>Laticaudinae</taxon>
        <taxon>Laticauda</taxon>
    </lineage>
</organism>
<proteinExistence type="predicted"/>